<keyword evidence="11" id="KW-0408">Iron</keyword>
<comment type="catalytic activity">
    <reaction evidence="17">
        <text>L-serine = pyruvate + NH4(+)</text>
        <dbReference type="Rhea" id="RHEA:19169"/>
        <dbReference type="ChEBI" id="CHEBI:15361"/>
        <dbReference type="ChEBI" id="CHEBI:28938"/>
        <dbReference type="ChEBI" id="CHEBI:33384"/>
        <dbReference type="EC" id="4.3.1.17"/>
    </reaction>
</comment>
<gene>
    <name evidence="21" type="ORF">H8716_15235</name>
</gene>
<evidence type="ECO:0000256" key="15">
    <source>
        <dbReference type="ARBA" id="ARBA00034125"/>
    </source>
</evidence>
<evidence type="ECO:0000313" key="22">
    <source>
        <dbReference type="Proteomes" id="UP000657421"/>
    </source>
</evidence>
<dbReference type="Pfam" id="PF03313">
    <property type="entry name" value="SDH_alpha"/>
    <property type="match status" value="1"/>
</dbReference>
<protein>
    <recommendedName>
        <fullName evidence="5">L-serine ammonia-lyase</fullName>
        <ecNumber evidence="5">4.3.1.17</ecNumber>
    </recommendedName>
    <alternativeName>
        <fullName evidence="16">L-serine deaminase</fullName>
    </alternativeName>
</protein>
<comment type="pathway">
    <text evidence="3">Carbohydrate biosynthesis; gluconeogenesis.</text>
</comment>
<proteinExistence type="inferred from homology"/>
<dbReference type="InterPro" id="IPR005130">
    <property type="entry name" value="Ser_deHydtase-like_asu"/>
</dbReference>
<sequence>MDPRLRSTSGLTGGDAWKMMKYGKTGGITGSFMTGAMARALAVSEYNAAMGKIVAAPTAGSCGIMPGCLVSVMKERGIAREKILRGMFPVLHMDKIMIGDIMLLIPGSTLYYCMSALAEGNMEQAGEYGSQTFLCAMGIAGGMAIAWCICDLTRKWEKYRMQN</sequence>
<dbReference type="PANTHER" id="PTHR30182">
    <property type="entry name" value="L-SERINE DEHYDRATASE"/>
    <property type="match status" value="1"/>
</dbReference>
<dbReference type="Proteomes" id="UP000657421">
    <property type="component" value="Unassembled WGS sequence"/>
</dbReference>
<keyword evidence="12" id="KW-0411">Iron-sulfur</keyword>
<evidence type="ECO:0000256" key="3">
    <source>
        <dbReference type="ARBA" id="ARBA00004742"/>
    </source>
</evidence>
<keyword evidence="8 18" id="KW-0812">Transmembrane</keyword>
<evidence type="ECO:0000256" key="2">
    <source>
        <dbReference type="ARBA" id="ARBA00004141"/>
    </source>
</evidence>
<dbReference type="EMBL" id="JACRSZ010000021">
    <property type="protein sequence ID" value="MBC8574405.1"/>
    <property type="molecule type" value="Genomic_DNA"/>
</dbReference>
<evidence type="ECO:0000256" key="13">
    <source>
        <dbReference type="ARBA" id="ARBA00023136"/>
    </source>
</evidence>
<evidence type="ECO:0000256" key="1">
    <source>
        <dbReference type="ARBA" id="ARBA00001966"/>
    </source>
</evidence>
<accession>A0ABR7NE01</accession>
<evidence type="ECO:0000256" key="10">
    <source>
        <dbReference type="ARBA" id="ARBA00022989"/>
    </source>
</evidence>
<keyword evidence="14" id="KW-0456">Lyase</keyword>
<feature type="domain" description="Serine dehydratase-like alpha subunit" evidence="19">
    <location>
        <begin position="7"/>
        <end position="88"/>
    </location>
</feature>
<dbReference type="EC" id="4.3.1.17" evidence="5"/>
<keyword evidence="10 18" id="KW-1133">Transmembrane helix</keyword>
<feature type="domain" description="Threonine/Serine exporter ThrE" evidence="20">
    <location>
        <begin position="96"/>
        <end position="146"/>
    </location>
</feature>
<feature type="transmembrane region" description="Helical" evidence="18">
    <location>
        <begin position="97"/>
        <end position="118"/>
    </location>
</feature>
<evidence type="ECO:0000256" key="6">
    <source>
        <dbReference type="ARBA" id="ARBA00022432"/>
    </source>
</evidence>
<keyword evidence="7" id="KW-0004">4Fe-4S</keyword>
<dbReference type="InterPro" id="IPR051318">
    <property type="entry name" value="Fe-S_L-Ser"/>
</dbReference>
<dbReference type="PANTHER" id="PTHR30182:SF1">
    <property type="entry name" value="L-SERINE DEHYDRATASE 1"/>
    <property type="match status" value="1"/>
</dbReference>
<evidence type="ECO:0000256" key="17">
    <source>
        <dbReference type="ARBA" id="ARBA00049406"/>
    </source>
</evidence>
<reference evidence="21 22" key="1">
    <citation type="submission" date="2020-08" db="EMBL/GenBank/DDBJ databases">
        <title>Genome public.</title>
        <authorList>
            <person name="Liu C."/>
            <person name="Sun Q."/>
        </authorList>
    </citation>
    <scope>NUCLEOTIDE SEQUENCE [LARGE SCALE GENOMIC DNA]</scope>
    <source>
        <strain evidence="21 22">NSJ-46</strain>
    </source>
</reference>
<dbReference type="Pfam" id="PF12821">
    <property type="entry name" value="ThrE_2"/>
    <property type="match status" value="1"/>
</dbReference>
<organism evidence="21 22">
    <name type="scientific">Jingyaoa shaoxingensis</name>
    <dbReference type="NCBI Taxonomy" id="2763671"/>
    <lineage>
        <taxon>Bacteria</taxon>
        <taxon>Bacillati</taxon>
        <taxon>Bacillota</taxon>
        <taxon>Clostridia</taxon>
        <taxon>Lachnospirales</taxon>
        <taxon>Lachnospiraceae</taxon>
        <taxon>Jingyaoa</taxon>
    </lineage>
</organism>
<keyword evidence="9" id="KW-0479">Metal-binding</keyword>
<name>A0ABR7NE01_9FIRM</name>
<keyword evidence="13 18" id="KW-0472">Membrane</keyword>
<comment type="caution">
    <text evidence="21">The sequence shown here is derived from an EMBL/GenBank/DDBJ whole genome shotgun (WGS) entry which is preliminary data.</text>
</comment>
<keyword evidence="22" id="KW-1185">Reference proteome</keyword>
<comment type="similarity">
    <text evidence="4">Belongs to the iron-sulfur dependent L-serine dehydratase family.</text>
</comment>
<evidence type="ECO:0000313" key="21">
    <source>
        <dbReference type="EMBL" id="MBC8574405.1"/>
    </source>
</evidence>
<dbReference type="InterPro" id="IPR024528">
    <property type="entry name" value="ThrE_2"/>
</dbReference>
<comment type="cofactor">
    <cofactor evidence="1">
        <name>[4Fe-4S] cluster</name>
        <dbReference type="ChEBI" id="CHEBI:49883"/>
    </cofactor>
</comment>
<evidence type="ECO:0000256" key="11">
    <source>
        <dbReference type="ARBA" id="ARBA00023004"/>
    </source>
</evidence>
<feature type="transmembrane region" description="Helical" evidence="18">
    <location>
        <begin position="130"/>
        <end position="150"/>
    </location>
</feature>
<evidence type="ECO:0000256" key="9">
    <source>
        <dbReference type="ARBA" id="ARBA00022723"/>
    </source>
</evidence>
<comment type="subcellular location">
    <subcellularLocation>
        <location evidence="2">Membrane</location>
        <topology evidence="2">Multi-pass membrane protein</topology>
    </subcellularLocation>
</comment>
<evidence type="ECO:0000256" key="16">
    <source>
        <dbReference type="ARBA" id="ARBA00041766"/>
    </source>
</evidence>
<evidence type="ECO:0000256" key="7">
    <source>
        <dbReference type="ARBA" id="ARBA00022485"/>
    </source>
</evidence>
<evidence type="ECO:0000256" key="18">
    <source>
        <dbReference type="SAM" id="Phobius"/>
    </source>
</evidence>
<evidence type="ECO:0000256" key="14">
    <source>
        <dbReference type="ARBA" id="ARBA00023239"/>
    </source>
</evidence>
<evidence type="ECO:0000256" key="8">
    <source>
        <dbReference type="ARBA" id="ARBA00022692"/>
    </source>
</evidence>
<evidence type="ECO:0000259" key="20">
    <source>
        <dbReference type="Pfam" id="PF12821"/>
    </source>
</evidence>
<comment type="similarity">
    <text evidence="15">Belongs to the ThrE exporter (TC 2.A.79) family.</text>
</comment>
<evidence type="ECO:0000256" key="12">
    <source>
        <dbReference type="ARBA" id="ARBA00023014"/>
    </source>
</evidence>
<evidence type="ECO:0000256" key="4">
    <source>
        <dbReference type="ARBA" id="ARBA00008636"/>
    </source>
</evidence>
<keyword evidence="6" id="KW-0312">Gluconeogenesis</keyword>
<evidence type="ECO:0000256" key="5">
    <source>
        <dbReference type="ARBA" id="ARBA00012093"/>
    </source>
</evidence>
<evidence type="ECO:0000259" key="19">
    <source>
        <dbReference type="Pfam" id="PF03313"/>
    </source>
</evidence>